<evidence type="ECO:0000313" key="3">
    <source>
        <dbReference type="Proteomes" id="UP000826234"/>
    </source>
</evidence>
<dbReference type="PANTHER" id="PTHR48169">
    <property type="entry name" value="DED DOMAIN-CONTAINING PROTEIN"/>
    <property type="match status" value="1"/>
</dbReference>
<protein>
    <recommendedName>
        <fullName evidence="1">DED domain-containing protein</fullName>
    </recommendedName>
</protein>
<dbReference type="Proteomes" id="UP000826234">
    <property type="component" value="Unassembled WGS sequence"/>
</dbReference>
<gene>
    <name evidence="2" type="ORF">JD844_023170</name>
</gene>
<sequence length="262" mass="29964">MTVYGVPASLLHQIEQELDAEEKEAMVFLCRDLVPDLPGTDVRKLLVALKEREMLTPFSLAELLYRLKRFDLLKKILPLGRAAVEANLARHPPMVSKYRVLMTEISEELDKEDLRSLVFLLMNDLGASHVKKTEEKEDYELRIRILRCIQLAVDPSMQTPCRHRFLSCLLLTLQWAMRSPRLSPLLRVWPRRPPPRPVAHIEPKPLIPLPKKPAGSLEMSLVIDAESASDEDIQDHEDIQDRQFPILAPAHGSFVNTECAQD</sequence>
<dbReference type="InterPro" id="IPR011029">
    <property type="entry name" value="DEATH-like_dom_sf"/>
</dbReference>
<dbReference type="Gene3D" id="1.10.533.10">
    <property type="entry name" value="Death Domain, Fas"/>
    <property type="match status" value="2"/>
</dbReference>
<dbReference type="PROSITE" id="PS50168">
    <property type="entry name" value="DED"/>
    <property type="match status" value="2"/>
</dbReference>
<dbReference type="SMART" id="SM00031">
    <property type="entry name" value="DED"/>
    <property type="match status" value="1"/>
</dbReference>
<comment type="caution">
    <text evidence="2">The sequence shown here is derived from an EMBL/GenBank/DDBJ whole genome shotgun (WGS) entry which is preliminary data.</text>
</comment>
<accession>A0ABQ7SW28</accession>
<keyword evidence="3" id="KW-1185">Reference proteome</keyword>
<organism evidence="2 3">
    <name type="scientific">Phrynosoma platyrhinos</name>
    <name type="common">Desert horned lizard</name>
    <dbReference type="NCBI Taxonomy" id="52577"/>
    <lineage>
        <taxon>Eukaryota</taxon>
        <taxon>Metazoa</taxon>
        <taxon>Chordata</taxon>
        <taxon>Craniata</taxon>
        <taxon>Vertebrata</taxon>
        <taxon>Euteleostomi</taxon>
        <taxon>Lepidosauria</taxon>
        <taxon>Squamata</taxon>
        <taxon>Bifurcata</taxon>
        <taxon>Unidentata</taxon>
        <taxon>Episquamata</taxon>
        <taxon>Toxicofera</taxon>
        <taxon>Iguania</taxon>
        <taxon>Phrynosomatidae</taxon>
        <taxon>Phrynosomatinae</taxon>
        <taxon>Phrynosoma</taxon>
    </lineage>
</organism>
<dbReference type="Pfam" id="PF01335">
    <property type="entry name" value="DED"/>
    <property type="match status" value="1"/>
</dbReference>
<feature type="domain" description="DED" evidence="1">
    <location>
        <begin position="97"/>
        <end position="135"/>
    </location>
</feature>
<evidence type="ECO:0000259" key="1">
    <source>
        <dbReference type="PROSITE" id="PS50168"/>
    </source>
</evidence>
<name>A0ABQ7SW28_PHRPL</name>
<proteinExistence type="predicted"/>
<dbReference type="CDD" id="cd08337">
    <property type="entry name" value="DED_c-FLIP_r1"/>
    <property type="match status" value="1"/>
</dbReference>
<dbReference type="InterPro" id="IPR001875">
    <property type="entry name" value="DED_dom"/>
</dbReference>
<dbReference type="PANTHER" id="PTHR48169:SF3">
    <property type="entry name" value="CASP8 AND FADD LIKE APOPTOSIS REGULATOR"/>
    <property type="match status" value="1"/>
</dbReference>
<evidence type="ECO:0000313" key="2">
    <source>
        <dbReference type="EMBL" id="KAH0621642.1"/>
    </source>
</evidence>
<dbReference type="EMBL" id="JAIPUX010003289">
    <property type="protein sequence ID" value="KAH0621642.1"/>
    <property type="molecule type" value="Genomic_DNA"/>
</dbReference>
<dbReference type="SUPFAM" id="SSF47986">
    <property type="entry name" value="DEATH domain"/>
    <property type="match status" value="2"/>
</dbReference>
<feature type="domain" description="DED" evidence="1">
    <location>
        <begin position="6"/>
        <end position="78"/>
    </location>
</feature>
<reference evidence="2 3" key="1">
    <citation type="journal article" date="2022" name="Gigascience">
        <title>A chromosome-level genome assembly and annotation of the desert horned lizard, Phrynosoma platyrhinos, provides insight into chromosomal rearrangements among reptiles.</title>
        <authorList>
            <person name="Koochekian N."/>
            <person name="Ascanio A."/>
            <person name="Farleigh K."/>
            <person name="Card D.C."/>
            <person name="Schield D.R."/>
            <person name="Castoe T.A."/>
            <person name="Jezkova T."/>
        </authorList>
    </citation>
    <scope>NUCLEOTIDE SEQUENCE [LARGE SCALE GENOMIC DNA]</scope>
    <source>
        <strain evidence="2">NK-2021</strain>
    </source>
</reference>